<evidence type="ECO:0000313" key="3">
    <source>
        <dbReference type="Proteomes" id="UP000431401"/>
    </source>
</evidence>
<dbReference type="OrthoDB" id="981191at2"/>
<protein>
    <recommendedName>
        <fullName evidence="1">SnoaL-like domain-containing protein</fullName>
    </recommendedName>
</protein>
<dbReference type="AlphaFoldDB" id="A0A7K0DSM0"/>
<dbReference type="Proteomes" id="UP000431401">
    <property type="component" value="Unassembled WGS sequence"/>
</dbReference>
<dbReference type="CDD" id="cd00531">
    <property type="entry name" value="NTF2_like"/>
    <property type="match status" value="1"/>
</dbReference>
<name>A0A7K0DSM0_9NOCA</name>
<evidence type="ECO:0000259" key="1">
    <source>
        <dbReference type="Pfam" id="PF13577"/>
    </source>
</evidence>
<proteinExistence type="predicted"/>
<gene>
    <name evidence="2" type="ORF">NRB56_43490</name>
</gene>
<dbReference type="RefSeq" id="WP_153344957.1">
    <property type="nucleotide sequence ID" value="NZ_WEGI01000009.1"/>
</dbReference>
<organism evidence="2 3">
    <name type="scientific">Nocardia aurantia</name>
    <dbReference type="NCBI Taxonomy" id="2585199"/>
    <lineage>
        <taxon>Bacteria</taxon>
        <taxon>Bacillati</taxon>
        <taxon>Actinomycetota</taxon>
        <taxon>Actinomycetes</taxon>
        <taxon>Mycobacteriales</taxon>
        <taxon>Nocardiaceae</taxon>
        <taxon>Nocardia</taxon>
    </lineage>
</organism>
<dbReference type="Gene3D" id="3.10.450.50">
    <property type="match status" value="1"/>
</dbReference>
<sequence>MDIQRIGDTLDIQAVLHTYCRAVDTRDWKLYRSLFTADAVLDYRSAPFGRSGPRDEIVDWLRESMAVLPMTQHFVTNIEADIDGDTATVRAQFYNPMQFPGFAELSFCGGYYHHSMVRTAAGWQSRALREDNVWFANNPLTGT</sequence>
<comment type="caution">
    <text evidence="2">The sequence shown here is derived from an EMBL/GenBank/DDBJ whole genome shotgun (WGS) entry which is preliminary data.</text>
</comment>
<accession>A0A7K0DSM0</accession>
<keyword evidence="3" id="KW-1185">Reference proteome</keyword>
<feature type="domain" description="SnoaL-like" evidence="1">
    <location>
        <begin position="5"/>
        <end position="126"/>
    </location>
</feature>
<reference evidence="2 3" key="1">
    <citation type="submission" date="2019-10" db="EMBL/GenBank/DDBJ databases">
        <title>Nocardia macrotermitis sp. nov. and Nocardia aurantia sp. nov., isolated from the gut of fungus growing-termite Macrotermes natalensis.</title>
        <authorList>
            <person name="Benndorf R."/>
            <person name="Schwitalla J."/>
            <person name="Martin K."/>
            <person name="De Beer W."/>
            <person name="Kaster A.-K."/>
            <person name="Vollmers J."/>
            <person name="Poulsen M."/>
            <person name="Beemelmanns C."/>
        </authorList>
    </citation>
    <scope>NUCLEOTIDE SEQUENCE [LARGE SCALE GENOMIC DNA]</scope>
    <source>
        <strain evidence="2 3">RB56</strain>
    </source>
</reference>
<dbReference type="InterPro" id="IPR032710">
    <property type="entry name" value="NTF2-like_dom_sf"/>
</dbReference>
<dbReference type="EMBL" id="WEGI01000009">
    <property type="protein sequence ID" value="MQY28765.1"/>
    <property type="molecule type" value="Genomic_DNA"/>
</dbReference>
<dbReference type="InterPro" id="IPR037401">
    <property type="entry name" value="SnoaL-like"/>
</dbReference>
<dbReference type="Pfam" id="PF13577">
    <property type="entry name" value="SnoaL_4"/>
    <property type="match status" value="1"/>
</dbReference>
<dbReference type="SUPFAM" id="SSF54427">
    <property type="entry name" value="NTF2-like"/>
    <property type="match status" value="1"/>
</dbReference>
<evidence type="ECO:0000313" key="2">
    <source>
        <dbReference type="EMBL" id="MQY28765.1"/>
    </source>
</evidence>